<protein>
    <submittedName>
        <fullName evidence="2">Uncharacterized protein</fullName>
    </submittedName>
</protein>
<dbReference type="Pfam" id="PF13181">
    <property type="entry name" value="TPR_8"/>
    <property type="match status" value="2"/>
</dbReference>
<keyword evidence="1" id="KW-0812">Transmembrane</keyword>
<name>A0A4P6F0S0_9BACL</name>
<dbReference type="AlphaFoldDB" id="A0A4P6F0S0"/>
<dbReference type="Proteomes" id="UP000293568">
    <property type="component" value="Chromosome"/>
</dbReference>
<dbReference type="KEGG" id="pprt:ET464_09460"/>
<evidence type="ECO:0000256" key="1">
    <source>
        <dbReference type="SAM" id="Phobius"/>
    </source>
</evidence>
<reference evidence="2 3" key="1">
    <citation type="submission" date="2019-01" db="EMBL/GenBank/DDBJ databases">
        <title>Genome sequencing of strain FW100M-2.</title>
        <authorList>
            <person name="Heo J."/>
            <person name="Kim S.-J."/>
            <person name="Kim J.-S."/>
            <person name="Hong S.-B."/>
            <person name="Kwon S.-W."/>
        </authorList>
    </citation>
    <scope>NUCLEOTIDE SEQUENCE [LARGE SCALE GENOMIC DNA]</scope>
    <source>
        <strain evidence="2 3">FW100M-2</strain>
    </source>
</reference>
<gene>
    <name evidence="2" type="ORF">ET464_09460</name>
</gene>
<dbReference type="RefSeq" id="WP_129440333.1">
    <property type="nucleotide sequence ID" value="NZ_CP035492.1"/>
</dbReference>
<evidence type="ECO:0000313" key="3">
    <source>
        <dbReference type="Proteomes" id="UP000293568"/>
    </source>
</evidence>
<organism evidence="2 3">
    <name type="scientific">Paenibacillus protaetiae</name>
    <dbReference type="NCBI Taxonomy" id="2509456"/>
    <lineage>
        <taxon>Bacteria</taxon>
        <taxon>Bacillati</taxon>
        <taxon>Bacillota</taxon>
        <taxon>Bacilli</taxon>
        <taxon>Bacillales</taxon>
        <taxon>Paenibacillaceae</taxon>
        <taxon>Paenibacillus</taxon>
    </lineage>
</organism>
<keyword evidence="1" id="KW-0472">Membrane</keyword>
<dbReference type="Gene3D" id="1.25.40.10">
    <property type="entry name" value="Tetratricopeptide repeat domain"/>
    <property type="match status" value="1"/>
</dbReference>
<dbReference type="InterPro" id="IPR019734">
    <property type="entry name" value="TPR_rpt"/>
</dbReference>
<evidence type="ECO:0000313" key="2">
    <source>
        <dbReference type="EMBL" id="QAY66597.1"/>
    </source>
</evidence>
<keyword evidence="3" id="KW-1185">Reference proteome</keyword>
<sequence length="226" mass="25806">MGKLFLGFVLLSWLTGSPVIAIIIILVILYLLDRRFVGLTPSIVKPVRRLQRISNLKKRIQLSPSDVSSKLELARLLMERKQFKAAGELLVPLQETMSESAEYLDDLGYCYLETGAPDKGEAAIRAALQINPRVKYGAPYLRLASFNAKSDTSKALQDLRRFQEIQSSSCESYLRLADLYRSLGQEGDAKAAVDEGLRTYSLLPRYKRRTERAWFLRLWLRKTFRS</sequence>
<dbReference type="EMBL" id="CP035492">
    <property type="protein sequence ID" value="QAY66597.1"/>
    <property type="molecule type" value="Genomic_DNA"/>
</dbReference>
<proteinExistence type="predicted"/>
<dbReference type="SUPFAM" id="SSF48452">
    <property type="entry name" value="TPR-like"/>
    <property type="match status" value="1"/>
</dbReference>
<keyword evidence="1" id="KW-1133">Transmembrane helix</keyword>
<dbReference type="InterPro" id="IPR011990">
    <property type="entry name" value="TPR-like_helical_dom_sf"/>
</dbReference>
<dbReference type="OrthoDB" id="2658060at2"/>
<accession>A0A4P6F0S0</accession>
<feature type="transmembrane region" description="Helical" evidence="1">
    <location>
        <begin position="6"/>
        <end position="32"/>
    </location>
</feature>